<keyword evidence="4" id="KW-1185">Reference proteome</keyword>
<dbReference type="Gene3D" id="3.30.1380.10">
    <property type="match status" value="1"/>
</dbReference>
<name>A0AAI8QC37_9BRAD</name>
<keyword evidence="1" id="KW-1133">Transmembrane helix</keyword>
<keyword evidence="1" id="KW-0472">Membrane</keyword>
<dbReference type="Proteomes" id="UP000007886">
    <property type="component" value="Chromosome"/>
</dbReference>
<dbReference type="AlphaFoldDB" id="A0AAI8QC37"/>
<accession>A0AAI8QC37</accession>
<keyword evidence="1" id="KW-0812">Transmembrane</keyword>
<evidence type="ECO:0000313" key="3">
    <source>
        <dbReference type="EMBL" id="BAL76015.1"/>
    </source>
</evidence>
<evidence type="ECO:0000259" key="2">
    <source>
        <dbReference type="Pfam" id="PF13539"/>
    </source>
</evidence>
<dbReference type="KEGG" id="brs:S23_28030"/>
<protein>
    <recommendedName>
        <fullName evidence="2">Peptidase M15C domain-containing protein</fullName>
    </recommendedName>
</protein>
<gene>
    <name evidence="3" type="ORF">S23_28030</name>
</gene>
<dbReference type="InterPro" id="IPR039561">
    <property type="entry name" value="Peptidase_M15C"/>
</dbReference>
<evidence type="ECO:0000313" key="4">
    <source>
        <dbReference type="Proteomes" id="UP000007886"/>
    </source>
</evidence>
<dbReference type="RefSeq" id="WP_015685335.1">
    <property type="nucleotide sequence ID" value="NC_017082.1"/>
</dbReference>
<proteinExistence type="predicted"/>
<feature type="transmembrane region" description="Helical" evidence="1">
    <location>
        <begin position="358"/>
        <end position="383"/>
    </location>
</feature>
<dbReference type="SUPFAM" id="SSF55166">
    <property type="entry name" value="Hedgehog/DD-peptidase"/>
    <property type="match status" value="1"/>
</dbReference>
<dbReference type="InterPro" id="IPR009045">
    <property type="entry name" value="Zn_M74/Hedgehog-like"/>
</dbReference>
<feature type="transmembrane region" description="Helical" evidence="1">
    <location>
        <begin position="311"/>
        <end position="338"/>
    </location>
</feature>
<dbReference type="EMBL" id="AP012279">
    <property type="protein sequence ID" value="BAL76015.1"/>
    <property type="molecule type" value="Genomic_DNA"/>
</dbReference>
<feature type="domain" description="Peptidase M15C" evidence="2">
    <location>
        <begin position="94"/>
        <end position="152"/>
    </location>
</feature>
<evidence type="ECO:0000256" key="1">
    <source>
        <dbReference type="SAM" id="Phobius"/>
    </source>
</evidence>
<dbReference type="Pfam" id="PF13539">
    <property type="entry name" value="Peptidase_M15_4"/>
    <property type="match status" value="1"/>
</dbReference>
<reference evidence="3 4" key="1">
    <citation type="journal article" date="2012" name="Microbes Environ.">
        <title>Complete genome sequence of Bradyrhizobium sp. S23321: insights into symbiosis evolution in soil oligotrophs.</title>
        <authorList>
            <person name="Okubo T."/>
            <person name="Tsukui T."/>
            <person name="Maita H."/>
            <person name="Okamoto S."/>
            <person name="Oshima K."/>
            <person name="Fujisawa T."/>
            <person name="Saito A."/>
            <person name="Futamata H."/>
            <person name="Hattori R."/>
            <person name="Shimomura Y."/>
            <person name="Haruta S."/>
            <person name="Morimoto S."/>
            <person name="Wang Y."/>
            <person name="Sakai Y."/>
            <person name="Hattori M."/>
            <person name="Aizawa S."/>
            <person name="Nagashima K.V.P."/>
            <person name="Masuda S."/>
            <person name="Hattori T."/>
            <person name="Yamashita A."/>
            <person name="Bao Z."/>
            <person name="Hayatsu M."/>
            <person name="Kajiya-Kanegae H."/>
            <person name="Yoshinaga I."/>
            <person name="Sakamoto K."/>
            <person name="Toyota K."/>
            <person name="Nakao M."/>
            <person name="Kohara M."/>
            <person name="Anda M."/>
            <person name="Niwa R."/>
            <person name="Jung-Hwan P."/>
            <person name="Sameshima-Saito R."/>
            <person name="Tokuda S."/>
            <person name="Yamamoto S."/>
            <person name="Yamamoto S."/>
            <person name="Yokoyama T."/>
            <person name="Akutsu T."/>
            <person name="Nakamura Y."/>
            <person name="Nakahira-Yanaka Y."/>
            <person name="Takada Hoshino Y."/>
            <person name="Hirakawa H."/>
            <person name="Mitsui H."/>
            <person name="Terasawa K."/>
            <person name="Itakura M."/>
            <person name="Sato S."/>
            <person name="Ikeda-Ohtsubo W."/>
            <person name="Sakakura N."/>
            <person name="Kaminuma E."/>
            <person name="Minamisawa K."/>
        </authorList>
    </citation>
    <scope>NUCLEOTIDE SEQUENCE [LARGE SCALE GENOMIC DNA]</scope>
    <source>
        <strain evidence="3 4">S23321</strain>
    </source>
</reference>
<organism evidence="3 4">
    <name type="scientific">Bradyrhizobium cosmicum</name>
    <dbReference type="NCBI Taxonomy" id="1404864"/>
    <lineage>
        <taxon>Bacteria</taxon>
        <taxon>Pseudomonadati</taxon>
        <taxon>Pseudomonadota</taxon>
        <taxon>Alphaproteobacteria</taxon>
        <taxon>Hyphomicrobiales</taxon>
        <taxon>Nitrobacteraceae</taxon>
        <taxon>Bradyrhizobium</taxon>
    </lineage>
</organism>
<dbReference type="GO" id="GO:0008233">
    <property type="term" value="F:peptidase activity"/>
    <property type="evidence" value="ECO:0007669"/>
    <property type="project" value="InterPro"/>
</dbReference>
<sequence>MTTWPKDTQAARNAFYGDPGKGEIAPQMVPVVPPFAMYYEGRRVKSIMFHRRAAPGLLAALNEIWDYCGRDQKQIDAAGVSKYAGAYNHRMVRGSQTKWSNHAYAAAIDLNAEENGLYAKGNMPQFVIDAFCRQGAMWGGWYSGRKDPMHFEFVDNGGRKPKSPAPIFGRAMPLLSHPETGAPLDELEDEPALAAAPPNVQPHEPTVVGDPVLFDVQRRLKARRYSPGVIDGRWGSGTSGALSGFLNDRGVPLTLPSSVEEFHGIADEVRAELLKAETENWFRPVSEARAAADPKVVSQLAPETVPAKRNFLAALWSAIVAALTAVWQTISGYVSAAWDFFTDHRDVVDDHPGLLSTAWGYVTGVPSEIWLLVGAGGLAFIAYNSWRAIKTSTLAVQTGERQ</sequence>